<dbReference type="KEGG" id="ssck:SPSK_10047"/>
<reference evidence="2 3" key="1">
    <citation type="journal article" date="2014" name="BMC Genomics">
        <title>Comparative genomics of the major fungal agents of human and animal Sporotrichosis: Sporothrix schenckii and Sporothrix brasiliensis.</title>
        <authorList>
            <person name="Teixeira M.M."/>
            <person name="de Almeida L.G."/>
            <person name="Kubitschek-Barreira P."/>
            <person name="Alves F.L."/>
            <person name="Kioshima E.S."/>
            <person name="Abadio A.K."/>
            <person name="Fernandes L."/>
            <person name="Derengowski L.S."/>
            <person name="Ferreira K.S."/>
            <person name="Souza R.C."/>
            <person name="Ruiz J.C."/>
            <person name="de Andrade N.C."/>
            <person name="Paes H.C."/>
            <person name="Nicola A.M."/>
            <person name="Albuquerque P."/>
            <person name="Gerber A.L."/>
            <person name="Martins V.P."/>
            <person name="Peconick L.D."/>
            <person name="Neto A.V."/>
            <person name="Chaucanez C.B."/>
            <person name="Silva P.A."/>
            <person name="Cunha O.L."/>
            <person name="de Oliveira F.F."/>
            <person name="dos Santos T.C."/>
            <person name="Barros A.L."/>
            <person name="Soares M.A."/>
            <person name="de Oliveira L.M."/>
            <person name="Marini M.M."/>
            <person name="Villalobos-Duno H."/>
            <person name="Cunha M.M."/>
            <person name="de Hoog S."/>
            <person name="da Silveira J.F."/>
            <person name="Henrissat B."/>
            <person name="Nino-Vega G.A."/>
            <person name="Cisalpino P.S."/>
            <person name="Mora-Montes H.M."/>
            <person name="Almeida S.R."/>
            <person name="Stajich J.E."/>
            <person name="Lopes-Bezerra L.M."/>
            <person name="Vasconcelos A.T."/>
            <person name="Felipe M.S."/>
        </authorList>
    </citation>
    <scope>NUCLEOTIDE SEQUENCE [LARGE SCALE GENOMIC DNA]</scope>
    <source>
        <strain evidence="2 3">1099-18</strain>
    </source>
</reference>
<dbReference type="VEuPathDB" id="FungiDB:SPSK_10047"/>
<dbReference type="RefSeq" id="XP_016587836.1">
    <property type="nucleotide sequence ID" value="XM_016736608.1"/>
</dbReference>
<feature type="compositionally biased region" description="Basic and acidic residues" evidence="1">
    <location>
        <begin position="58"/>
        <end position="85"/>
    </location>
</feature>
<evidence type="ECO:0000313" key="3">
    <source>
        <dbReference type="Proteomes" id="UP000033710"/>
    </source>
</evidence>
<protein>
    <submittedName>
        <fullName evidence="2">Uncharacterized protein</fullName>
    </submittedName>
</protein>
<feature type="region of interest" description="Disordered" evidence="1">
    <location>
        <begin position="1"/>
        <end position="85"/>
    </location>
</feature>
<dbReference type="Proteomes" id="UP000033710">
    <property type="component" value="Unassembled WGS sequence"/>
</dbReference>
<dbReference type="GeneID" id="27671885"/>
<evidence type="ECO:0000256" key="1">
    <source>
        <dbReference type="SAM" id="MobiDB-lite"/>
    </source>
</evidence>
<organism evidence="2 3">
    <name type="scientific">Sporothrix schenckii 1099-18</name>
    <dbReference type="NCBI Taxonomy" id="1397361"/>
    <lineage>
        <taxon>Eukaryota</taxon>
        <taxon>Fungi</taxon>
        <taxon>Dikarya</taxon>
        <taxon>Ascomycota</taxon>
        <taxon>Pezizomycotina</taxon>
        <taxon>Sordariomycetes</taxon>
        <taxon>Sordariomycetidae</taxon>
        <taxon>Ophiostomatales</taxon>
        <taxon>Ophiostomataceae</taxon>
        <taxon>Sporothrix</taxon>
    </lineage>
</organism>
<evidence type="ECO:0000313" key="2">
    <source>
        <dbReference type="EMBL" id="KJR85160.1"/>
    </source>
</evidence>
<gene>
    <name evidence="2" type="ORF">SPSK_10047</name>
</gene>
<accession>A0A0F2M8K9</accession>
<dbReference type="EMBL" id="AXCR01000007">
    <property type="protein sequence ID" value="KJR85160.1"/>
    <property type="molecule type" value="Genomic_DNA"/>
</dbReference>
<reference evidence="2 3" key="2">
    <citation type="journal article" date="2015" name="Eukaryot. Cell">
        <title>Asexual propagation of a virulent clone complex in a human and feline outbreak of sporotrichosis.</title>
        <authorList>
            <person name="Teixeira Mde M."/>
            <person name="Rodrigues A.M."/>
            <person name="Tsui C.K."/>
            <person name="de Almeida L.G."/>
            <person name="Van Diepeningen A.D."/>
            <person name="van den Ende B.G."/>
            <person name="Fernandes G.F."/>
            <person name="Kano R."/>
            <person name="Hamelin R.C."/>
            <person name="Lopes-Bezerra L.M."/>
            <person name="Vasconcelos A.T."/>
            <person name="de Hoog S."/>
            <person name="de Camargo Z.P."/>
            <person name="Felipe M.S."/>
        </authorList>
    </citation>
    <scope>NUCLEOTIDE SEQUENCE [LARGE SCALE GENOMIC DNA]</scope>
    <source>
        <strain evidence="2 3">1099-18</strain>
    </source>
</reference>
<name>A0A0F2M8K9_SPOSC</name>
<sequence length="121" mass="13509">MSMQRCRRNDVDATKSQRTKHCPSGEDPGTSRAVGTQSNGKGRKTHQGNNNQVVLNAHKPDDVAPRVQAKKDHEKAQSREEVARNHDMLDNLGAEHVAWIGGDRSLRAVWPRICATLLFEM</sequence>
<dbReference type="AlphaFoldDB" id="A0A0F2M8K9"/>
<comment type="caution">
    <text evidence="2">The sequence shown here is derived from an EMBL/GenBank/DDBJ whole genome shotgun (WGS) entry which is preliminary data.</text>
</comment>
<proteinExistence type="predicted"/>